<evidence type="ECO:0000259" key="2">
    <source>
        <dbReference type="Pfam" id="PF12146"/>
    </source>
</evidence>
<evidence type="ECO:0008006" key="5">
    <source>
        <dbReference type="Google" id="ProtNLM"/>
    </source>
</evidence>
<dbReference type="InterPro" id="IPR000073">
    <property type="entry name" value="AB_hydrolase_1"/>
</dbReference>
<dbReference type="AlphaFoldDB" id="A0A1G5V1M9"/>
<dbReference type="GeneID" id="87755297"/>
<keyword evidence="4" id="KW-1185">Reference proteome</keyword>
<protein>
    <recommendedName>
        <fullName evidence="5">Serine aminopeptidase S33 domain-containing protein</fullName>
    </recommendedName>
</protein>
<feature type="domain" description="Serine aminopeptidase S33" evidence="2">
    <location>
        <begin position="244"/>
        <end position="291"/>
    </location>
</feature>
<feature type="domain" description="AB hydrolase-1" evidence="1">
    <location>
        <begin position="88"/>
        <end position="190"/>
    </location>
</feature>
<dbReference type="Proteomes" id="UP000199689">
    <property type="component" value="Unassembled WGS sequence"/>
</dbReference>
<dbReference type="InterPro" id="IPR029058">
    <property type="entry name" value="AB_hydrolase_fold"/>
</dbReference>
<dbReference type="InterPro" id="IPR022742">
    <property type="entry name" value="Hydrolase_4"/>
</dbReference>
<dbReference type="RefSeq" id="WP_091363014.1">
    <property type="nucleotide sequence ID" value="NZ_FMXA01000004.1"/>
</dbReference>
<evidence type="ECO:0000259" key="1">
    <source>
        <dbReference type="Pfam" id="PF00561"/>
    </source>
</evidence>
<sequence>MSKFFKAMALAVLIVGLAGGLYVGNLIYTEFMTAPWDVVLGVNDDSRDMSVIKAAESKYRWKEVFITAPDGTRLAGTYVPAARDLHKTVIIFHGIYHNRGMSLTYVPMYRKLGYNVLLVDHRGFGESGGRGTTWGTYEIGDINAWVTWLRTKDAQVKIGMHGVSLGAAMELLYAQTDGGHTIAFYVADSSYGNIMSMATGKLESIRSESPLIKGVKIITPFVEAATWFHTGHMLDYYDPGVAVKHMTSPVLFIHGTDDTLVLPEEARALYAACTSQKKEIYFARGASHAMAYQTDTGEYEQKVYQFLGEHPSSGSRKK</sequence>
<organism evidence="3 4">
    <name type="scientific">Allisonella histaminiformans</name>
    <dbReference type="NCBI Taxonomy" id="209880"/>
    <lineage>
        <taxon>Bacteria</taxon>
        <taxon>Bacillati</taxon>
        <taxon>Bacillota</taxon>
        <taxon>Negativicutes</taxon>
        <taxon>Veillonellales</taxon>
        <taxon>Veillonellaceae</taxon>
        <taxon>Allisonella</taxon>
    </lineage>
</organism>
<evidence type="ECO:0000313" key="4">
    <source>
        <dbReference type="Proteomes" id="UP000199689"/>
    </source>
</evidence>
<gene>
    <name evidence="3" type="ORF">SAMN02910343_00249</name>
</gene>
<evidence type="ECO:0000313" key="3">
    <source>
        <dbReference type="EMBL" id="SDA39187.1"/>
    </source>
</evidence>
<dbReference type="InterPro" id="IPR052920">
    <property type="entry name" value="DNA-binding_regulatory"/>
</dbReference>
<dbReference type="PANTHER" id="PTHR43358:SF4">
    <property type="entry name" value="ALPHA_BETA HYDROLASE FOLD-1 DOMAIN-CONTAINING PROTEIN"/>
    <property type="match status" value="1"/>
</dbReference>
<dbReference type="Pfam" id="PF00561">
    <property type="entry name" value="Abhydrolase_1"/>
    <property type="match status" value="1"/>
</dbReference>
<dbReference type="Gene3D" id="3.40.50.1820">
    <property type="entry name" value="alpha/beta hydrolase"/>
    <property type="match status" value="1"/>
</dbReference>
<dbReference type="SUPFAM" id="SSF53474">
    <property type="entry name" value="alpha/beta-Hydrolases"/>
    <property type="match status" value="1"/>
</dbReference>
<accession>A0A1G5V1M9</accession>
<name>A0A1G5V1M9_9FIRM</name>
<dbReference type="STRING" id="209880.SAMN02910343_00249"/>
<proteinExistence type="predicted"/>
<dbReference type="OrthoDB" id="9776685at2"/>
<dbReference type="Pfam" id="PF12146">
    <property type="entry name" value="Hydrolase_4"/>
    <property type="match status" value="1"/>
</dbReference>
<dbReference type="EMBL" id="FMXA01000004">
    <property type="protein sequence ID" value="SDA39187.1"/>
    <property type="molecule type" value="Genomic_DNA"/>
</dbReference>
<dbReference type="PANTHER" id="PTHR43358">
    <property type="entry name" value="ALPHA/BETA-HYDROLASE"/>
    <property type="match status" value="1"/>
</dbReference>
<reference evidence="3 4" key="1">
    <citation type="submission" date="2016-10" db="EMBL/GenBank/DDBJ databases">
        <authorList>
            <person name="de Groot N.N."/>
        </authorList>
    </citation>
    <scope>NUCLEOTIDE SEQUENCE [LARGE SCALE GENOMIC DNA]</scope>
    <source>
        <strain evidence="3 4">DSM 15230</strain>
    </source>
</reference>